<evidence type="ECO:0000313" key="4">
    <source>
        <dbReference type="Proteomes" id="UP000570474"/>
    </source>
</evidence>
<reference evidence="3 4" key="1">
    <citation type="submission" date="2020-04" db="EMBL/GenBank/DDBJ databases">
        <authorList>
            <person name="Yin C."/>
        </authorList>
    </citation>
    <scope>NUCLEOTIDE SEQUENCE [LARGE SCALE GENOMIC DNA]</scope>
    <source>
        <strain evidence="3 4">Ae27</strain>
    </source>
</reference>
<proteinExistence type="predicted"/>
<evidence type="ECO:0000256" key="1">
    <source>
        <dbReference type="SAM" id="SignalP"/>
    </source>
</evidence>
<dbReference type="EMBL" id="JABAIA010000003">
    <property type="protein sequence ID" value="NLR68044.1"/>
    <property type="molecule type" value="Genomic_DNA"/>
</dbReference>
<organism evidence="3 4">
    <name type="scientific">Chitinophaga varians</name>
    <dbReference type="NCBI Taxonomy" id="2202339"/>
    <lineage>
        <taxon>Bacteria</taxon>
        <taxon>Pseudomonadati</taxon>
        <taxon>Bacteroidota</taxon>
        <taxon>Chitinophagia</taxon>
        <taxon>Chitinophagales</taxon>
        <taxon>Chitinophagaceae</taxon>
        <taxon>Chitinophaga</taxon>
    </lineage>
</organism>
<protein>
    <submittedName>
        <fullName evidence="3">Beta-lactamase family protein</fullName>
    </submittedName>
</protein>
<keyword evidence="4" id="KW-1185">Reference proteome</keyword>
<accession>A0A847S113</accession>
<sequence>MKINILKHCSLLLACGLCLSVVARSQSAPSKDFDRQVHRMMWEAGVPALSLAVIRDGRLAFYKTFECRPLNGNRRINDETIFEAGSLSKSFLVFVVNRLIDKGVLQPDTPLCRYLEYDMLKHDNRYRLITARMVLSHCSGIENWKPDNNPDTLEIMADPGTKFVYSGEGYQYLAEVVKKLLGQSYDEYISKMIISPLHLKHTYTSYKTQPLNYAVGHNSLGVAYKKWKNEGPVPAGGMHLTAADYAKLVIALFDGKNISADRIREIQTPRIGLDPHNPAYCYGPGFELIITPGDTILSHGGITPGFKNLMFYSVKKKCGFVMLTNSDRGTVMARRINELTTGLDLSAFFRSEYVVGQYPSHTIRLLQLYRKRGVAEMFKGIGQLKATADSITRCKTLNELGYIFVEGNSEVAEKILLDNIRLSPSSSLAYYLLGHAQMALQKYAPAFNNLEHSKELGFDLEPVEPYLKLCREELQKKEPAVK</sequence>
<gene>
    <name evidence="3" type="ORF">HGH92_27310</name>
</gene>
<dbReference type="PANTHER" id="PTHR46825">
    <property type="entry name" value="D-ALANYL-D-ALANINE-CARBOXYPEPTIDASE/ENDOPEPTIDASE AMPH"/>
    <property type="match status" value="1"/>
</dbReference>
<feature type="domain" description="Beta-lactamase-related" evidence="2">
    <location>
        <begin position="33"/>
        <end position="336"/>
    </location>
</feature>
<dbReference type="Gene3D" id="3.40.710.10">
    <property type="entry name" value="DD-peptidase/beta-lactamase superfamily"/>
    <property type="match status" value="1"/>
</dbReference>
<dbReference type="RefSeq" id="WP_168873983.1">
    <property type="nucleotide sequence ID" value="NZ_JABAIA010000003.1"/>
</dbReference>
<dbReference type="SUPFAM" id="SSF56601">
    <property type="entry name" value="beta-lactamase/transpeptidase-like"/>
    <property type="match status" value="1"/>
</dbReference>
<dbReference type="InterPro" id="IPR011990">
    <property type="entry name" value="TPR-like_helical_dom_sf"/>
</dbReference>
<dbReference type="PANTHER" id="PTHR46825:SF9">
    <property type="entry name" value="BETA-LACTAMASE-RELATED DOMAIN-CONTAINING PROTEIN"/>
    <property type="match status" value="1"/>
</dbReference>
<name>A0A847S113_9BACT</name>
<dbReference type="SUPFAM" id="SSF48452">
    <property type="entry name" value="TPR-like"/>
    <property type="match status" value="1"/>
</dbReference>
<dbReference type="InterPro" id="IPR050491">
    <property type="entry name" value="AmpC-like"/>
</dbReference>
<feature type="signal peptide" evidence="1">
    <location>
        <begin position="1"/>
        <end position="23"/>
    </location>
</feature>
<dbReference type="InterPro" id="IPR012338">
    <property type="entry name" value="Beta-lactam/transpept-like"/>
</dbReference>
<evidence type="ECO:0000259" key="2">
    <source>
        <dbReference type="Pfam" id="PF00144"/>
    </source>
</evidence>
<comment type="caution">
    <text evidence="3">The sequence shown here is derived from an EMBL/GenBank/DDBJ whole genome shotgun (WGS) entry which is preliminary data.</text>
</comment>
<feature type="chain" id="PRO_5032704325" evidence="1">
    <location>
        <begin position="24"/>
        <end position="482"/>
    </location>
</feature>
<evidence type="ECO:0000313" key="3">
    <source>
        <dbReference type="EMBL" id="NLR68044.1"/>
    </source>
</evidence>
<keyword evidence="1" id="KW-0732">Signal</keyword>
<dbReference type="InterPro" id="IPR001466">
    <property type="entry name" value="Beta-lactam-related"/>
</dbReference>
<dbReference type="AlphaFoldDB" id="A0A847S113"/>
<dbReference type="Pfam" id="PF00144">
    <property type="entry name" value="Beta-lactamase"/>
    <property type="match status" value="1"/>
</dbReference>
<dbReference type="Proteomes" id="UP000570474">
    <property type="component" value="Unassembled WGS sequence"/>
</dbReference>